<keyword evidence="3" id="KW-0813">Transport</keyword>
<feature type="transmembrane region" description="Helical" evidence="8">
    <location>
        <begin position="159"/>
        <end position="179"/>
    </location>
</feature>
<keyword evidence="5 8" id="KW-0812">Transmembrane</keyword>
<name>A0A6F8YFK3_9ACTN</name>
<reference evidence="9 10" key="1">
    <citation type="submission" date="2020-03" db="EMBL/GenBank/DDBJ databases">
        <title>Whole genome shotgun sequence of Phytohabitans suffuscus NBRC 105367.</title>
        <authorList>
            <person name="Komaki H."/>
            <person name="Tamura T."/>
        </authorList>
    </citation>
    <scope>NUCLEOTIDE SEQUENCE [LARGE SCALE GENOMIC DNA]</scope>
    <source>
        <strain evidence="9 10">NBRC 105367</strain>
    </source>
</reference>
<evidence type="ECO:0000256" key="7">
    <source>
        <dbReference type="ARBA" id="ARBA00023136"/>
    </source>
</evidence>
<keyword evidence="4" id="KW-1003">Cell membrane</keyword>
<evidence type="ECO:0000313" key="10">
    <source>
        <dbReference type="Proteomes" id="UP000503011"/>
    </source>
</evidence>
<dbReference type="KEGG" id="psuu:Psuf_021260"/>
<feature type="transmembrane region" description="Helical" evidence="8">
    <location>
        <begin position="129"/>
        <end position="147"/>
    </location>
</feature>
<dbReference type="InterPro" id="IPR037294">
    <property type="entry name" value="ABC_BtuC-like"/>
</dbReference>
<dbReference type="GO" id="GO:0022857">
    <property type="term" value="F:transmembrane transporter activity"/>
    <property type="evidence" value="ECO:0007669"/>
    <property type="project" value="InterPro"/>
</dbReference>
<dbReference type="GO" id="GO:0033214">
    <property type="term" value="P:siderophore-iron import into cell"/>
    <property type="evidence" value="ECO:0007669"/>
    <property type="project" value="TreeGrafter"/>
</dbReference>
<comment type="similarity">
    <text evidence="2">Belongs to the binding-protein-dependent transport system permease family. FecCD subfamily.</text>
</comment>
<organism evidence="9 10">
    <name type="scientific">Phytohabitans suffuscus</name>
    <dbReference type="NCBI Taxonomy" id="624315"/>
    <lineage>
        <taxon>Bacteria</taxon>
        <taxon>Bacillati</taxon>
        <taxon>Actinomycetota</taxon>
        <taxon>Actinomycetes</taxon>
        <taxon>Micromonosporales</taxon>
        <taxon>Micromonosporaceae</taxon>
    </lineage>
</organism>
<feature type="transmembrane region" description="Helical" evidence="8">
    <location>
        <begin position="315"/>
        <end position="335"/>
    </location>
</feature>
<dbReference type="Gene3D" id="1.10.3470.10">
    <property type="entry name" value="ABC transporter involved in vitamin B12 uptake, BtuC"/>
    <property type="match status" value="1"/>
</dbReference>
<keyword evidence="6 8" id="KW-1133">Transmembrane helix</keyword>
<dbReference type="Proteomes" id="UP000503011">
    <property type="component" value="Chromosome"/>
</dbReference>
<reference evidence="9 10" key="2">
    <citation type="submission" date="2020-03" db="EMBL/GenBank/DDBJ databases">
        <authorList>
            <person name="Ichikawa N."/>
            <person name="Kimura A."/>
            <person name="Kitahashi Y."/>
            <person name="Uohara A."/>
        </authorList>
    </citation>
    <scope>NUCLEOTIDE SEQUENCE [LARGE SCALE GENOMIC DNA]</scope>
    <source>
        <strain evidence="9 10">NBRC 105367</strain>
    </source>
</reference>
<evidence type="ECO:0000256" key="3">
    <source>
        <dbReference type="ARBA" id="ARBA00022448"/>
    </source>
</evidence>
<evidence type="ECO:0000256" key="2">
    <source>
        <dbReference type="ARBA" id="ARBA00007935"/>
    </source>
</evidence>
<dbReference type="CDD" id="cd06550">
    <property type="entry name" value="TM_ABC_iron-siderophores_like"/>
    <property type="match status" value="1"/>
</dbReference>
<evidence type="ECO:0000256" key="8">
    <source>
        <dbReference type="SAM" id="Phobius"/>
    </source>
</evidence>
<dbReference type="InterPro" id="IPR000522">
    <property type="entry name" value="ABC_transptr_permease_BtuC"/>
</dbReference>
<comment type="subcellular location">
    <subcellularLocation>
        <location evidence="1">Cell membrane</location>
        <topology evidence="1">Multi-pass membrane protein</topology>
    </subcellularLocation>
</comment>
<evidence type="ECO:0000256" key="1">
    <source>
        <dbReference type="ARBA" id="ARBA00004651"/>
    </source>
</evidence>
<evidence type="ECO:0000313" key="9">
    <source>
        <dbReference type="EMBL" id="BCB84813.1"/>
    </source>
</evidence>
<protein>
    <submittedName>
        <fullName evidence="9">Ferric enterobactin transporter FepG</fullName>
    </submittedName>
</protein>
<sequence length="344" mass="34024">MSEFVVRLGPLSVRVRRRAVAVVAVLLAVGAAVGAAAILYGEYTSTPAQALDALRGRGDVLAQVFVREVRLPRALAAVVVGAALGASGAIFQAVSGNPLGSPDIIGFTVGAATGAVTTIVLFGGTPAQVAAGALAGGSATAALVYLLARRDGGVAGPRLVLVGVGVGAVLSAVNSLLLVRSSLAAAQTAAVWLAGSLNAMSWATVTVAGGAGVLLCVLATLLSRPLGLLVMGDELAGGLGIRPQGVRAASIGVGVALVSLATAIAGPIAFVALAAPQLAGRLTRSPGPAVAPSMAMGAALVLCCDQVAQRLFAPVQLPVGVVTGSLGGAYMIWLLTREVRQRRR</sequence>
<keyword evidence="7 8" id="KW-0472">Membrane</keyword>
<feature type="transmembrane region" description="Helical" evidence="8">
    <location>
        <begin position="251"/>
        <end position="275"/>
    </location>
</feature>
<gene>
    <name evidence="9" type="primary">fepG</name>
    <name evidence="9" type="ORF">Psuf_021260</name>
</gene>
<dbReference type="GO" id="GO:0005886">
    <property type="term" value="C:plasma membrane"/>
    <property type="evidence" value="ECO:0007669"/>
    <property type="project" value="UniProtKB-SubCell"/>
</dbReference>
<evidence type="ECO:0000256" key="5">
    <source>
        <dbReference type="ARBA" id="ARBA00022692"/>
    </source>
</evidence>
<feature type="transmembrane region" description="Helical" evidence="8">
    <location>
        <begin position="74"/>
        <end position="92"/>
    </location>
</feature>
<feature type="transmembrane region" description="Helical" evidence="8">
    <location>
        <begin position="20"/>
        <end position="41"/>
    </location>
</feature>
<evidence type="ECO:0000256" key="6">
    <source>
        <dbReference type="ARBA" id="ARBA00022989"/>
    </source>
</evidence>
<feature type="transmembrane region" description="Helical" evidence="8">
    <location>
        <begin position="104"/>
        <end position="123"/>
    </location>
</feature>
<accession>A0A6F8YFK3</accession>
<keyword evidence="10" id="KW-1185">Reference proteome</keyword>
<dbReference type="AlphaFoldDB" id="A0A6F8YFK3"/>
<dbReference type="Pfam" id="PF01032">
    <property type="entry name" value="FecCD"/>
    <property type="match status" value="1"/>
</dbReference>
<evidence type="ECO:0000256" key="4">
    <source>
        <dbReference type="ARBA" id="ARBA00022475"/>
    </source>
</evidence>
<feature type="transmembrane region" description="Helical" evidence="8">
    <location>
        <begin position="199"/>
        <end position="222"/>
    </location>
</feature>
<proteinExistence type="inferred from homology"/>
<dbReference type="PANTHER" id="PTHR30472">
    <property type="entry name" value="FERRIC ENTEROBACTIN TRANSPORT SYSTEM PERMEASE PROTEIN"/>
    <property type="match status" value="1"/>
</dbReference>
<dbReference type="EMBL" id="AP022871">
    <property type="protein sequence ID" value="BCB84813.1"/>
    <property type="molecule type" value="Genomic_DNA"/>
</dbReference>
<dbReference type="SUPFAM" id="SSF81345">
    <property type="entry name" value="ABC transporter involved in vitamin B12 uptake, BtuC"/>
    <property type="match status" value="1"/>
</dbReference>
<dbReference type="RefSeq" id="WP_173156172.1">
    <property type="nucleotide sequence ID" value="NZ_AP022871.1"/>
</dbReference>
<dbReference type="PANTHER" id="PTHR30472:SF24">
    <property type="entry name" value="FERRIC ENTEROBACTIN TRANSPORT SYSTEM PERMEASE PROTEIN FEPG"/>
    <property type="match status" value="1"/>
</dbReference>